<evidence type="ECO:0000256" key="1">
    <source>
        <dbReference type="SAM" id="MobiDB-lite"/>
    </source>
</evidence>
<name>A0A9P5PDF1_9AGAR</name>
<sequence length="107" mass="12094">MGAPWRVREESLSIVEALRKGTGQRSQWQLGLLLTHPPSGPSFILPNPLHKESHQHQSSPIYPPVSLKMSALDTDDSDIVVLDLHKPYMVPWKEGRKEVNYSARSKI</sequence>
<dbReference type="Proteomes" id="UP000772434">
    <property type="component" value="Unassembled WGS sequence"/>
</dbReference>
<proteinExistence type="predicted"/>
<protein>
    <submittedName>
        <fullName evidence="2">Uncharacterized protein</fullName>
    </submittedName>
</protein>
<dbReference type="AlphaFoldDB" id="A0A9P5PDF1"/>
<feature type="region of interest" description="Disordered" evidence="1">
    <location>
        <begin position="43"/>
        <end position="63"/>
    </location>
</feature>
<keyword evidence="3" id="KW-1185">Reference proteome</keyword>
<evidence type="ECO:0000313" key="2">
    <source>
        <dbReference type="EMBL" id="KAF9060140.1"/>
    </source>
</evidence>
<gene>
    <name evidence="2" type="ORF">BDP27DRAFT_1430427</name>
</gene>
<comment type="caution">
    <text evidence="2">The sequence shown here is derived from an EMBL/GenBank/DDBJ whole genome shotgun (WGS) entry which is preliminary data.</text>
</comment>
<accession>A0A9P5PDF1</accession>
<evidence type="ECO:0000313" key="3">
    <source>
        <dbReference type="Proteomes" id="UP000772434"/>
    </source>
</evidence>
<organism evidence="2 3">
    <name type="scientific">Rhodocollybia butyracea</name>
    <dbReference type="NCBI Taxonomy" id="206335"/>
    <lineage>
        <taxon>Eukaryota</taxon>
        <taxon>Fungi</taxon>
        <taxon>Dikarya</taxon>
        <taxon>Basidiomycota</taxon>
        <taxon>Agaricomycotina</taxon>
        <taxon>Agaricomycetes</taxon>
        <taxon>Agaricomycetidae</taxon>
        <taxon>Agaricales</taxon>
        <taxon>Marasmiineae</taxon>
        <taxon>Omphalotaceae</taxon>
        <taxon>Rhodocollybia</taxon>
    </lineage>
</organism>
<reference evidence="2" key="1">
    <citation type="submission" date="2020-11" db="EMBL/GenBank/DDBJ databases">
        <authorList>
            <consortium name="DOE Joint Genome Institute"/>
            <person name="Ahrendt S."/>
            <person name="Riley R."/>
            <person name="Andreopoulos W."/>
            <person name="Labutti K."/>
            <person name="Pangilinan J."/>
            <person name="Ruiz-Duenas F.J."/>
            <person name="Barrasa J.M."/>
            <person name="Sanchez-Garcia M."/>
            <person name="Camarero S."/>
            <person name="Miyauchi S."/>
            <person name="Serrano A."/>
            <person name="Linde D."/>
            <person name="Babiker R."/>
            <person name="Drula E."/>
            <person name="Ayuso-Fernandez I."/>
            <person name="Pacheco R."/>
            <person name="Padilla G."/>
            <person name="Ferreira P."/>
            <person name="Barriuso J."/>
            <person name="Kellner H."/>
            <person name="Castanera R."/>
            <person name="Alfaro M."/>
            <person name="Ramirez L."/>
            <person name="Pisabarro A.G."/>
            <person name="Kuo A."/>
            <person name="Tritt A."/>
            <person name="Lipzen A."/>
            <person name="He G."/>
            <person name="Yan M."/>
            <person name="Ng V."/>
            <person name="Cullen D."/>
            <person name="Martin F."/>
            <person name="Rosso M.-N."/>
            <person name="Henrissat B."/>
            <person name="Hibbett D."/>
            <person name="Martinez A.T."/>
            <person name="Grigoriev I.V."/>
        </authorList>
    </citation>
    <scope>NUCLEOTIDE SEQUENCE</scope>
    <source>
        <strain evidence="2">AH 40177</strain>
    </source>
</reference>
<dbReference type="EMBL" id="JADNRY010000258">
    <property type="protein sequence ID" value="KAF9060140.1"/>
    <property type="molecule type" value="Genomic_DNA"/>
</dbReference>